<keyword evidence="8" id="KW-0460">Magnesium</keyword>
<evidence type="ECO:0000256" key="4">
    <source>
        <dbReference type="ARBA" id="ARBA00012702"/>
    </source>
</evidence>
<evidence type="ECO:0000256" key="6">
    <source>
        <dbReference type="ARBA" id="ARBA00022679"/>
    </source>
</evidence>
<name>A0A915L141_ROMCU</name>
<comment type="cofactor">
    <cofactor evidence="1">
        <name>Mg(2+)</name>
        <dbReference type="ChEBI" id="CHEBI:18420"/>
    </cofactor>
</comment>
<evidence type="ECO:0000313" key="15">
    <source>
        <dbReference type="WBParaSite" id="nRc.2.0.1.t44783-RA"/>
    </source>
</evidence>
<keyword evidence="6" id="KW-0808">Transferase</keyword>
<dbReference type="PROSITE" id="PS51147">
    <property type="entry name" value="PFTA"/>
    <property type="match status" value="4"/>
</dbReference>
<reference evidence="15" key="1">
    <citation type="submission" date="2022-11" db="UniProtKB">
        <authorList>
            <consortium name="WormBaseParasite"/>
        </authorList>
    </citation>
    <scope>IDENTIFICATION</scope>
</reference>
<evidence type="ECO:0000256" key="12">
    <source>
        <dbReference type="ARBA" id="ARBA00043086"/>
    </source>
</evidence>
<evidence type="ECO:0000313" key="14">
    <source>
        <dbReference type="Proteomes" id="UP000887565"/>
    </source>
</evidence>
<evidence type="ECO:0000256" key="9">
    <source>
        <dbReference type="ARBA" id="ARBA00040965"/>
    </source>
</evidence>
<dbReference type="GO" id="GO:0005965">
    <property type="term" value="C:protein farnesyltransferase complex"/>
    <property type="evidence" value="ECO:0007669"/>
    <property type="project" value="TreeGrafter"/>
</dbReference>
<dbReference type="Pfam" id="PF01239">
    <property type="entry name" value="PPTA"/>
    <property type="match status" value="4"/>
</dbReference>
<dbReference type="PANTHER" id="PTHR11129:SF1">
    <property type="entry name" value="PROTEIN FARNESYLTRANSFERASE_GERANYLGERANYLTRANSFERASE TYPE-1 SUBUNIT ALPHA"/>
    <property type="match status" value="1"/>
</dbReference>
<dbReference type="GO" id="GO:0005953">
    <property type="term" value="C:CAAX-protein geranylgeranyltransferase complex"/>
    <property type="evidence" value="ECO:0007669"/>
    <property type="project" value="TreeGrafter"/>
</dbReference>
<dbReference type="SUPFAM" id="SSF48439">
    <property type="entry name" value="Protein prenylyltransferase"/>
    <property type="match status" value="1"/>
</dbReference>
<dbReference type="GO" id="GO:0004662">
    <property type="term" value="F:CAAX-protein geranylgeranyltransferase activity"/>
    <property type="evidence" value="ECO:0007669"/>
    <property type="project" value="UniProtKB-EC"/>
</dbReference>
<evidence type="ECO:0000256" key="7">
    <source>
        <dbReference type="ARBA" id="ARBA00022737"/>
    </source>
</evidence>
<evidence type="ECO:0000256" key="11">
    <source>
        <dbReference type="ARBA" id="ARBA00042436"/>
    </source>
</evidence>
<evidence type="ECO:0000256" key="5">
    <source>
        <dbReference type="ARBA" id="ARBA00022602"/>
    </source>
</evidence>
<dbReference type="WBParaSite" id="nRc.2.0.1.t44783-RA">
    <property type="protein sequence ID" value="nRc.2.0.1.t44783-RA"/>
    <property type="gene ID" value="nRc.2.0.1.g44783"/>
</dbReference>
<dbReference type="EC" id="2.5.1.59" evidence="3"/>
<accession>A0A915L141</accession>
<sequence length="286" mass="34065">MDVDGWIPYDKRSEWSDLTPIFQTDEEKSVVNIAYSEKLALVYAYFRSIIQAEEKSDRALELTKDAALLNPANYTVWKFRRDLISHLNKDVDQEIIFCHSVIEENPKNYQVWHHLKLLVEISGNCGEELQFTDLMLRDDSKNYHAWQHRQWVVKIYRLWSNELSYSEELLIDDIHNNSAWNYRYYVISNTSGFLSEVLDSESELTEKCNDVQKRKIWAFCEELYLKKCRASHLLSFMLFGIEQMIAASNHHGTAALKMRAKELLRELREIDPVRRNYWEFLDARFF</sequence>
<dbReference type="PANTHER" id="PTHR11129">
    <property type="entry name" value="PROTEIN FARNESYLTRANSFERASE ALPHA SUBUNIT/RAB GERANYLGERANYL TRANSFERASE ALPHA SUBUNIT"/>
    <property type="match status" value="1"/>
</dbReference>
<evidence type="ECO:0000256" key="3">
    <source>
        <dbReference type="ARBA" id="ARBA00012700"/>
    </source>
</evidence>
<protein>
    <recommendedName>
        <fullName evidence="9">Protein farnesyltransferase/geranylgeranyltransferase type-1 subunit alpha</fullName>
        <ecNumber evidence="4">2.5.1.58</ecNumber>
        <ecNumber evidence="3">2.5.1.59</ecNumber>
    </recommendedName>
    <alternativeName>
        <fullName evidence="12">CAAX farnesyltransferase subunit alpha</fullName>
    </alternativeName>
    <alternativeName>
        <fullName evidence="11">FTase-alpha</fullName>
    </alternativeName>
    <alternativeName>
        <fullName evidence="10">Ras proteins prenyltransferase subunit alpha</fullName>
    </alternativeName>
    <alternativeName>
        <fullName evidence="13">Type I protein geranyl-geranyltransferase subunit alpha</fullName>
    </alternativeName>
</protein>
<dbReference type="OMA" id="DEDNEIW"/>
<dbReference type="Proteomes" id="UP000887565">
    <property type="component" value="Unplaced"/>
</dbReference>
<dbReference type="InterPro" id="IPR002088">
    <property type="entry name" value="Prenyl_trans_a"/>
</dbReference>
<evidence type="ECO:0000256" key="10">
    <source>
        <dbReference type="ARBA" id="ARBA00041392"/>
    </source>
</evidence>
<dbReference type="AlphaFoldDB" id="A0A915L141"/>
<keyword evidence="7" id="KW-0677">Repeat</keyword>
<keyword evidence="5" id="KW-0637">Prenyltransferase</keyword>
<keyword evidence="14" id="KW-1185">Reference proteome</keyword>
<proteinExistence type="inferred from homology"/>
<dbReference type="Gene3D" id="1.25.40.120">
    <property type="entry name" value="Protein prenylyltransferase"/>
    <property type="match status" value="1"/>
</dbReference>
<evidence type="ECO:0000256" key="13">
    <source>
        <dbReference type="ARBA" id="ARBA00043219"/>
    </source>
</evidence>
<organism evidence="14 15">
    <name type="scientific">Romanomermis culicivorax</name>
    <name type="common">Nematode worm</name>
    <dbReference type="NCBI Taxonomy" id="13658"/>
    <lineage>
        <taxon>Eukaryota</taxon>
        <taxon>Metazoa</taxon>
        <taxon>Ecdysozoa</taxon>
        <taxon>Nematoda</taxon>
        <taxon>Enoplea</taxon>
        <taxon>Dorylaimia</taxon>
        <taxon>Mermithida</taxon>
        <taxon>Mermithoidea</taxon>
        <taxon>Mermithidae</taxon>
        <taxon>Romanomermis</taxon>
    </lineage>
</organism>
<dbReference type="EC" id="2.5.1.58" evidence="4"/>
<evidence type="ECO:0000256" key="2">
    <source>
        <dbReference type="ARBA" id="ARBA00006734"/>
    </source>
</evidence>
<evidence type="ECO:0000256" key="1">
    <source>
        <dbReference type="ARBA" id="ARBA00001946"/>
    </source>
</evidence>
<dbReference type="GO" id="GO:0004660">
    <property type="term" value="F:protein farnesyltransferase activity"/>
    <property type="evidence" value="ECO:0007669"/>
    <property type="project" value="UniProtKB-EC"/>
</dbReference>
<evidence type="ECO:0000256" key="8">
    <source>
        <dbReference type="ARBA" id="ARBA00022842"/>
    </source>
</evidence>
<comment type="similarity">
    <text evidence="2">Belongs to the protein prenyltransferase subunit alpha family.</text>
</comment>